<dbReference type="PANTHER" id="PTHR38248">
    <property type="entry name" value="FUNK1 6"/>
    <property type="match status" value="1"/>
</dbReference>
<dbReference type="Gene3D" id="1.10.510.10">
    <property type="entry name" value="Transferase(Phosphotransferase) domain 1"/>
    <property type="match status" value="1"/>
</dbReference>
<evidence type="ECO:0000313" key="3">
    <source>
        <dbReference type="EMBL" id="SZF02814.1"/>
    </source>
</evidence>
<protein>
    <recommendedName>
        <fullName evidence="2">Fungal-type protein kinase domain-containing protein</fullName>
    </recommendedName>
</protein>
<evidence type="ECO:0000259" key="2">
    <source>
        <dbReference type="Pfam" id="PF17667"/>
    </source>
</evidence>
<dbReference type="SUPFAM" id="SSF56112">
    <property type="entry name" value="Protein kinase-like (PK-like)"/>
    <property type="match status" value="1"/>
</dbReference>
<proteinExistence type="predicted"/>
<evidence type="ECO:0000256" key="1">
    <source>
        <dbReference type="SAM" id="MobiDB-lite"/>
    </source>
</evidence>
<name>A0A383UR56_BLUHO</name>
<dbReference type="VEuPathDB" id="FungiDB:BLGHR1_13600"/>
<feature type="region of interest" description="Disordered" evidence="1">
    <location>
        <begin position="523"/>
        <end position="654"/>
    </location>
</feature>
<dbReference type="InterPro" id="IPR040976">
    <property type="entry name" value="Pkinase_fungal"/>
</dbReference>
<reference evidence="3 4" key="1">
    <citation type="submission" date="2017-11" db="EMBL/GenBank/DDBJ databases">
        <authorList>
            <person name="Kracher B."/>
        </authorList>
    </citation>
    <scope>NUCLEOTIDE SEQUENCE [LARGE SCALE GENOMIC DNA]</scope>
    <source>
        <strain evidence="3 4">RACE1</strain>
    </source>
</reference>
<dbReference type="InterPro" id="IPR011009">
    <property type="entry name" value="Kinase-like_dom_sf"/>
</dbReference>
<gene>
    <name evidence="3" type="ORF">BLGHR1_13600</name>
</gene>
<accession>A0A383UR56</accession>
<evidence type="ECO:0000313" key="4">
    <source>
        <dbReference type="Proteomes" id="UP000275772"/>
    </source>
</evidence>
<feature type="compositionally biased region" description="Polar residues" evidence="1">
    <location>
        <begin position="630"/>
        <end position="640"/>
    </location>
</feature>
<feature type="domain" description="Fungal-type protein kinase" evidence="2">
    <location>
        <begin position="282"/>
        <end position="819"/>
    </location>
</feature>
<dbReference type="Proteomes" id="UP000275772">
    <property type="component" value="Unassembled WGS sequence"/>
</dbReference>
<sequence>MSSIEDDVQHFNENPLDGITTAFISHCAMYEYEIMEPSLSNNTDLQIILLPLNSLFSSFIVYNVEAAVPSSSNRKITARIVSLKKRINSKSIDLKHLRPLVHSIFSKASDTEIWIQLVSVLDIFEPYSIPDKFPSSLNYPDVRHRQTVALSQGKDQKVDILKKALWTEANGTIFVDVGGFYEKYFELTPWADQCQAIADSFVNRKFKARFRFPKKSTGADIWRWVHKIQSEFIECYKAPTGTPSEKPASSKQQKTFQLSSSKFRTTSAWKFEGSKSPRQMRFFFKSRNHAAGTLHDWRDVLVLGELTSSSVGVWKSKFLQLSIYMREVFIAQPLRRFVHGFLLFGSQLQLWVFDRSGPMSSGFIDIGENPEKLIYVITAYMLMSDNELGLDSNFVQEHDRTLIKAEGPETDNWLMLILEPFPFIVQRPIVSRGTTVYRGLYERFVVKISWRAVGRMSEDELLGNARSIRGVATLIGSHDMEKISELRDGLTFTKAMQREIQADEETMTTPHYLLQQENTNQEEVVQLSGGVKPKSSSSAGDSIRSKRSCVSSISRQAQTNAAVARVRKGGTSISKRAPGKLTASKSSTPTSKQSSNQGSTFSASKRGRNDGEMDVDAPNVPERELKKLHITSSPGKTLSEASVDPSGASLPLDPATPDVPDVVVVDVNASLKISSMSTIESSLFYRDRLQSIIALKPSGRAIGEDTSPLELLCGLSDAIIGQRSLFLDARILYRDVSANNIILTDPKPTDSRCGALIDLDHAMSLDDPNAAASSQIPTGTMEFMALGILRANLTRSSAGIKHSYRHDLESFFFVLVSTCIRFGWGEEKPTHLGLLETWYKGTVQAMYNAKFTAIHEDSFESNVLSGFSAKFHCLKGVAKKMRALLFDRGCGYWLGEDYYPETLYDPILHDFDVEILKIICEL</sequence>
<dbReference type="Pfam" id="PF17667">
    <property type="entry name" value="Pkinase_fungal"/>
    <property type="match status" value="1"/>
</dbReference>
<dbReference type="AlphaFoldDB" id="A0A383UR56"/>
<dbReference type="EMBL" id="UNSH01000045">
    <property type="protein sequence ID" value="SZF02814.1"/>
    <property type="molecule type" value="Genomic_DNA"/>
</dbReference>
<organism evidence="3 4">
    <name type="scientific">Blumeria hordei</name>
    <name type="common">Barley powdery mildew</name>
    <name type="synonym">Blumeria graminis f. sp. hordei</name>
    <dbReference type="NCBI Taxonomy" id="2867405"/>
    <lineage>
        <taxon>Eukaryota</taxon>
        <taxon>Fungi</taxon>
        <taxon>Dikarya</taxon>
        <taxon>Ascomycota</taxon>
        <taxon>Pezizomycotina</taxon>
        <taxon>Leotiomycetes</taxon>
        <taxon>Erysiphales</taxon>
        <taxon>Erysiphaceae</taxon>
        <taxon>Blumeria</taxon>
    </lineage>
</organism>
<dbReference type="PANTHER" id="PTHR38248:SF2">
    <property type="entry name" value="FUNK1 11"/>
    <property type="match status" value="1"/>
</dbReference>
<feature type="compositionally biased region" description="Low complexity" evidence="1">
    <location>
        <begin position="580"/>
        <end position="595"/>
    </location>
</feature>
<feature type="compositionally biased region" description="Polar residues" evidence="1">
    <location>
        <begin position="548"/>
        <end position="561"/>
    </location>
</feature>